<dbReference type="InterPro" id="IPR036397">
    <property type="entry name" value="RNaseH_sf"/>
</dbReference>
<feature type="region of interest" description="Disordered" evidence="2">
    <location>
        <begin position="64"/>
        <end position="115"/>
    </location>
</feature>
<evidence type="ECO:0008006" key="7">
    <source>
        <dbReference type="Google" id="ProtNLM"/>
    </source>
</evidence>
<feature type="domain" description="Integrase catalytic" evidence="4">
    <location>
        <begin position="1183"/>
        <end position="1321"/>
    </location>
</feature>
<dbReference type="Pfam" id="PF17921">
    <property type="entry name" value="Integrase_H2C2"/>
    <property type="match status" value="1"/>
</dbReference>
<keyword evidence="6" id="KW-1185">Reference proteome</keyword>
<reference evidence="6" key="1">
    <citation type="journal article" date="2017" name="bioRxiv">
        <title>Comparative analysis of the genomes of Stylophora pistillata and Acropora digitifera provides evidence for extensive differences between species of corals.</title>
        <authorList>
            <person name="Voolstra C.R."/>
            <person name="Li Y."/>
            <person name="Liew Y.J."/>
            <person name="Baumgarten S."/>
            <person name="Zoccola D."/>
            <person name="Flot J.-F."/>
            <person name="Tambutte S."/>
            <person name="Allemand D."/>
            <person name="Aranda M."/>
        </authorList>
    </citation>
    <scope>NUCLEOTIDE SEQUENCE [LARGE SCALE GENOMIC DNA]</scope>
</reference>
<name>A0A2B4SAY6_STYPI</name>
<proteinExistence type="predicted"/>
<feature type="domain" description="CCHC-type" evidence="3">
    <location>
        <begin position="155"/>
        <end position="170"/>
    </location>
</feature>
<keyword evidence="1" id="KW-0863">Zinc-finger</keyword>
<feature type="domain" description="Integrase catalytic" evidence="4">
    <location>
        <begin position="1342"/>
        <end position="1529"/>
    </location>
</feature>
<feature type="compositionally biased region" description="Basic and acidic residues" evidence="2">
    <location>
        <begin position="64"/>
        <end position="74"/>
    </location>
</feature>
<dbReference type="InterPro" id="IPR012337">
    <property type="entry name" value="RNaseH-like_sf"/>
</dbReference>
<dbReference type="Proteomes" id="UP000225706">
    <property type="component" value="Unassembled WGS sequence"/>
</dbReference>
<dbReference type="PROSITE" id="PS50994">
    <property type="entry name" value="INTEGRASE"/>
    <property type="match status" value="2"/>
</dbReference>
<dbReference type="InterPro" id="IPR001584">
    <property type="entry name" value="Integrase_cat-core"/>
</dbReference>
<dbReference type="SUPFAM" id="SSF53098">
    <property type="entry name" value="Ribonuclease H-like"/>
    <property type="match status" value="2"/>
</dbReference>
<dbReference type="Pfam" id="PF05380">
    <property type="entry name" value="Peptidase_A17"/>
    <property type="match status" value="1"/>
</dbReference>
<dbReference type="GO" id="GO:0008270">
    <property type="term" value="F:zinc ion binding"/>
    <property type="evidence" value="ECO:0007669"/>
    <property type="project" value="UniProtKB-KW"/>
</dbReference>
<organism evidence="5 6">
    <name type="scientific">Stylophora pistillata</name>
    <name type="common">Smooth cauliflower coral</name>
    <dbReference type="NCBI Taxonomy" id="50429"/>
    <lineage>
        <taxon>Eukaryota</taxon>
        <taxon>Metazoa</taxon>
        <taxon>Cnidaria</taxon>
        <taxon>Anthozoa</taxon>
        <taxon>Hexacorallia</taxon>
        <taxon>Scleractinia</taxon>
        <taxon>Astrocoeniina</taxon>
        <taxon>Pocilloporidae</taxon>
        <taxon>Stylophora</taxon>
    </lineage>
</organism>
<dbReference type="InterPro" id="IPR040676">
    <property type="entry name" value="DUF5641"/>
</dbReference>
<dbReference type="GO" id="GO:0003676">
    <property type="term" value="F:nucleic acid binding"/>
    <property type="evidence" value="ECO:0007669"/>
    <property type="project" value="InterPro"/>
</dbReference>
<dbReference type="SUPFAM" id="SSF56672">
    <property type="entry name" value="DNA/RNA polymerases"/>
    <property type="match status" value="1"/>
</dbReference>
<sequence length="1663" mass="189572">MGTEYVADLNHMNTLRELTKKLPMFLRAKWTECAGKIIVSDRRPKFGDFVKFIKERAKLVDNEFGHDMNSEPSKETILGRNQGNQSKPPLRSSTFLTGTGSIGGRQNENKRGPDFVKNQAPSLVCSERHEIWKCERFKGFTYGEKRKVVQQGGLCNKCLVKGHIAKECPKVNFKCQKSSCGDNHHTLMHRHTIYRNGGEASADAEQQSRARQENALLPNVTGAGNDREVTVAATGAGQNRVCLGILPVKVQEKASDRMVETYALLDNGSEVTLCHERLAKELKLNGNRLSFTLTGTTGSAQVEGCLVDLVVKSLDESVTVELLNVKTFNDMPISISCIAKTEDLTWRPHLRDIDIPVLEYGEVLLLIGLKENPGLFLPLECKSGVHDEPIAIRYSLGWTVMGPMEGQKGDHGCSVNFVRTKESQWRQRGVHANTEPFEHLCNGSRLDSETGLMERNADVIKEQEQAVSSVKGPENNEEGLQIHVNVLRPKENAKHHTDDEILHRQLERLWKTDFGDSSVGIDTLPSIEDNKALDKMEQSLQGLLKKRLLQDGELLTKYRSTMQEYILSGHAQRVRREELDVRDCPVWYLPHHPVTHPLKPRKVRVVFDCVAKYHGTSVNQQLLQGPDLANPLVGVLIRFRQESIAIAADIEAMFHQVYVEPKDRDALRFLWWPNGDFNEEPREYCMVKHLFGATSSPSCANFCLKRTASIYQSEFDHVTVQVVKKNKPSYYYKNFVGRRWDGAVSLVNKIGFSGYGLEELPKLQAFQIERCFKPKDFGETKKVQLHIFSDGSRAGYEAVAYLRLVDVFDNIHCSFVMGKARLAPIHEITILRLELSAAVISVRLYQIISQEVEILIDRVKYWTDSTTVLKCLKNDTKRFHTFESNRLTKIRSISSTSDWRYVNRDENPADDASKGLRLDEMIKNQRWLSGPAFLRKEESCWPATIEVPPLKDSDPEVRKESRIYTTVAVQDSIGGLIHYYSSWWKLKKAFAWILRYKRFLQSKVCKQEVYDASPLISSGNVVGKLTALELQKAEEGIVRQVQKATFPKVFEVLGNISPGANKRLMKKTLKREGASIFQLNPKLRNGLLAVGGKLESAPVKGDLKYPYILPNDNHVTELIIRHNHANVGHMGQESVLSSLRERFWVIKGRSAVRRVVRKCVDCQKRKAPTGEQFMAKLPEDRITPHKPPFTYVGVDLFGPIEVKQKRSRVKRYGCIFMCLSVRAIHIEVANTLNTDSMINALRRFICLRGCPEEIRSDCGTNLTKADKELKESIEEWNQQRIDGFCAQRGIQWIINPPGASHMGGAWERMIRSVRQILKALLKEQVAPTGEQFMAKLPEDRITPHKPPFTYVGVDLFGPIEVKQKRSRVKRYGCIFTCLSVRAIHIEVANTLNTDSMINALRRFICLRGCPEEIRSDCGTNLTKADKELKESIEEWNQQRIDGFCAQRGIQWIFNPPGASHMGGAWERMIRSVRQILKALLKEQVVCDEVLHTVLTEATNILNSRPLTRNSNDVMDEEPLTPNHLLNLRPCSSLPPGIFDKEDLYCQRQWRQTQYLSNLFWKRWIGEYLPTLQERKKWNEAKENLKVGDVVLLADKNFPRGQWPHARIIEVFPNEDWLVRSARVKTSFTVMTRAKRQRQREVKTTVTTLVRPITKLCRLELSNS</sequence>
<dbReference type="GO" id="GO:0015074">
    <property type="term" value="P:DNA integration"/>
    <property type="evidence" value="ECO:0007669"/>
    <property type="project" value="InterPro"/>
</dbReference>
<dbReference type="STRING" id="50429.A0A2B4SAY6"/>
<comment type="caution">
    <text evidence="5">The sequence shown here is derived from an EMBL/GenBank/DDBJ whole genome shotgun (WGS) entry which is preliminary data.</text>
</comment>
<accession>A0A2B4SAY6</accession>
<dbReference type="Gene3D" id="1.10.340.70">
    <property type="match status" value="1"/>
</dbReference>
<feature type="compositionally biased region" description="Polar residues" evidence="2">
    <location>
        <begin position="79"/>
        <end position="99"/>
    </location>
</feature>
<dbReference type="PROSITE" id="PS50158">
    <property type="entry name" value="ZF_CCHC"/>
    <property type="match status" value="1"/>
</dbReference>
<protein>
    <recommendedName>
        <fullName evidence="7">Pro-Pol polyprotein</fullName>
    </recommendedName>
</protein>
<dbReference type="PANTHER" id="PTHR47331:SF1">
    <property type="entry name" value="GAG-LIKE PROTEIN"/>
    <property type="match status" value="1"/>
</dbReference>
<dbReference type="PANTHER" id="PTHR47331">
    <property type="entry name" value="PHD-TYPE DOMAIN-CONTAINING PROTEIN"/>
    <property type="match status" value="1"/>
</dbReference>
<evidence type="ECO:0000313" key="6">
    <source>
        <dbReference type="Proteomes" id="UP000225706"/>
    </source>
</evidence>
<evidence type="ECO:0000313" key="5">
    <source>
        <dbReference type="EMBL" id="PFX25738.1"/>
    </source>
</evidence>
<evidence type="ECO:0000259" key="4">
    <source>
        <dbReference type="PROSITE" id="PS50994"/>
    </source>
</evidence>
<dbReference type="InterPro" id="IPR001878">
    <property type="entry name" value="Znf_CCHC"/>
</dbReference>
<keyword evidence="1" id="KW-0479">Metal-binding</keyword>
<evidence type="ECO:0000256" key="2">
    <source>
        <dbReference type="SAM" id="MobiDB-lite"/>
    </source>
</evidence>
<dbReference type="Pfam" id="PF18701">
    <property type="entry name" value="DUF5641"/>
    <property type="match status" value="1"/>
</dbReference>
<gene>
    <name evidence="5" type="ORF">AWC38_SpisGene9626</name>
</gene>
<evidence type="ECO:0000259" key="3">
    <source>
        <dbReference type="PROSITE" id="PS50158"/>
    </source>
</evidence>
<evidence type="ECO:0000256" key="1">
    <source>
        <dbReference type="PROSITE-ProRule" id="PRU00047"/>
    </source>
</evidence>
<dbReference type="InterPro" id="IPR041588">
    <property type="entry name" value="Integrase_H2C2"/>
</dbReference>
<keyword evidence="1" id="KW-0862">Zinc</keyword>
<dbReference type="InterPro" id="IPR008042">
    <property type="entry name" value="Retrotrans_Pao"/>
</dbReference>
<dbReference type="EMBL" id="LSMT01000143">
    <property type="protein sequence ID" value="PFX25738.1"/>
    <property type="molecule type" value="Genomic_DNA"/>
</dbReference>
<dbReference type="Gene3D" id="3.30.420.10">
    <property type="entry name" value="Ribonuclease H-like superfamily/Ribonuclease H"/>
    <property type="match status" value="2"/>
</dbReference>
<dbReference type="InterPro" id="IPR043502">
    <property type="entry name" value="DNA/RNA_pol_sf"/>
</dbReference>
<dbReference type="OrthoDB" id="8046937at2759"/>